<dbReference type="RefSeq" id="WP_170120224.1">
    <property type="nucleotide sequence ID" value="NZ_MSZV01000095.1"/>
</dbReference>
<proteinExistence type="predicted"/>
<evidence type="ECO:0000313" key="2">
    <source>
        <dbReference type="EMBL" id="PWK84355.1"/>
    </source>
</evidence>
<organism evidence="2 3">
    <name type="scientific">Fulvimonas soli</name>
    <dbReference type="NCBI Taxonomy" id="155197"/>
    <lineage>
        <taxon>Bacteria</taxon>
        <taxon>Pseudomonadati</taxon>
        <taxon>Pseudomonadota</taxon>
        <taxon>Gammaproteobacteria</taxon>
        <taxon>Lysobacterales</taxon>
        <taxon>Rhodanobacteraceae</taxon>
        <taxon>Fulvimonas</taxon>
    </lineage>
</organism>
<feature type="region of interest" description="Disordered" evidence="1">
    <location>
        <begin position="34"/>
        <end position="53"/>
    </location>
</feature>
<dbReference type="Proteomes" id="UP000245812">
    <property type="component" value="Unassembled WGS sequence"/>
</dbReference>
<comment type="caution">
    <text evidence="2">The sequence shown here is derived from an EMBL/GenBank/DDBJ whole genome shotgun (WGS) entry which is preliminary data.</text>
</comment>
<dbReference type="AlphaFoldDB" id="A0A316HUK3"/>
<evidence type="ECO:0000313" key="3">
    <source>
        <dbReference type="Proteomes" id="UP000245812"/>
    </source>
</evidence>
<dbReference type="EMBL" id="QGHC01000011">
    <property type="protein sequence ID" value="PWK84355.1"/>
    <property type="molecule type" value="Genomic_DNA"/>
</dbReference>
<gene>
    <name evidence="2" type="ORF">C7456_11133</name>
</gene>
<reference evidence="2 3" key="1">
    <citation type="submission" date="2018-05" db="EMBL/GenBank/DDBJ databases">
        <title>Genomic Encyclopedia of Type Strains, Phase IV (KMG-IV): sequencing the most valuable type-strain genomes for metagenomic binning, comparative biology and taxonomic classification.</title>
        <authorList>
            <person name="Goeker M."/>
        </authorList>
    </citation>
    <scope>NUCLEOTIDE SEQUENCE [LARGE SCALE GENOMIC DNA]</scope>
    <source>
        <strain evidence="2 3">DSM 14263</strain>
    </source>
</reference>
<evidence type="ECO:0000256" key="1">
    <source>
        <dbReference type="SAM" id="MobiDB-lite"/>
    </source>
</evidence>
<accession>A0A316HUK3</accession>
<keyword evidence="3" id="KW-1185">Reference proteome</keyword>
<sequence length="53" mass="5727">MRAIMPLGFENARELTSDELAQVGGGVAKNTFVVKGTTGPNGNDGEVQYDREW</sequence>
<protein>
    <submittedName>
        <fullName evidence="2">Uncharacterized protein</fullName>
    </submittedName>
</protein>
<name>A0A316HUK3_9GAMM</name>